<evidence type="ECO:0000256" key="2">
    <source>
        <dbReference type="ARBA" id="ARBA00023002"/>
    </source>
</evidence>
<proteinExistence type="inferred from homology"/>
<dbReference type="FunFam" id="3.40.50.720:FF:000084">
    <property type="entry name" value="Short-chain dehydrogenase reductase"/>
    <property type="match status" value="1"/>
</dbReference>
<name>A0A9W6VNL6_9ACTN</name>
<evidence type="ECO:0000313" key="3">
    <source>
        <dbReference type="EMBL" id="GLY73899.1"/>
    </source>
</evidence>
<dbReference type="GO" id="GO:0016616">
    <property type="term" value="F:oxidoreductase activity, acting on the CH-OH group of donors, NAD or NADP as acceptor"/>
    <property type="evidence" value="ECO:0007669"/>
    <property type="project" value="TreeGrafter"/>
</dbReference>
<protein>
    <submittedName>
        <fullName evidence="3">3-ketoacyl-ACP reductase</fullName>
    </submittedName>
</protein>
<evidence type="ECO:0000256" key="1">
    <source>
        <dbReference type="ARBA" id="ARBA00006484"/>
    </source>
</evidence>
<dbReference type="Gene3D" id="3.40.50.720">
    <property type="entry name" value="NAD(P)-binding Rossmann-like Domain"/>
    <property type="match status" value="1"/>
</dbReference>
<gene>
    <name evidence="3" type="ORF">Airi01_021660</name>
</gene>
<keyword evidence="2" id="KW-0560">Oxidoreductase</keyword>
<dbReference type="Proteomes" id="UP001165135">
    <property type="component" value="Unassembled WGS sequence"/>
</dbReference>
<accession>A0A9W6VNL6</accession>
<dbReference type="InterPro" id="IPR002347">
    <property type="entry name" value="SDR_fam"/>
</dbReference>
<dbReference type="InterPro" id="IPR036291">
    <property type="entry name" value="NAD(P)-bd_dom_sf"/>
</dbReference>
<dbReference type="SUPFAM" id="SSF51735">
    <property type="entry name" value="NAD(P)-binding Rossmann-fold domains"/>
    <property type="match status" value="1"/>
</dbReference>
<dbReference type="PRINTS" id="PR00081">
    <property type="entry name" value="GDHRDH"/>
</dbReference>
<comment type="caution">
    <text evidence="3">The sequence shown here is derived from an EMBL/GenBank/DDBJ whole genome shotgun (WGS) entry which is preliminary data.</text>
</comment>
<dbReference type="AlphaFoldDB" id="A0A9W6VNL6"/>
<reference evidence="3" key="1">
    <citation type="submission" date="2023-03" db="EMBL/GenBank/DDBJ databases">
        <title>Actinoallomurus iriomotensis NBRC 103681.</title>
        <authorList>
            <person name="Ichikawa N."/>
            <person name="Sato H."/>
            <person name="Tonouchi N."/>
        </authorList>
    </citation>
    <scope>NUCLEOTIDE SEQUENCE</scope>
    <source>
        <strain evidence="3">NBRC 103681</strain>
    </source>
</reference>
<dbReference type="PROSITE" id="PS00061">
    <property type="entry name" value="ADH_SHORT"/>
    <property type="match status" value="1"/>
</dbReference>
<dbReference type="GO" id="GO:0030497">
    <property type="term" value="P:fatty acid elongation"/>
    <property type="evidence" value="ECO:0007669"/>
    <property type="project" value="TreeGrafter"/>
</dbReference>
<dbReference type="CDD" id="cd05233">
    <property type="entry name" value="SDR_c"/>
    <property type="match status" value="1"/>
</dbReference>
<comment type="similarity">
    <text evidence="1">Belongs to the short-chain dehydrogenases/reductases (SDR) family.</text>
</comment>
<dbReference type="Pfam" id="PF13561">
    <property type="entry name" value="adh_short_C2"/>
    <property type="match status" value="1"/>
</dbReference>
<dbReference type="EMBL" id="BSTJ01000002">
    <property type="protein sequence ID" value="GLY73899.1"/>
    <property type="molecule type" value="Genomic_DNA"/>
</dbReference>
<dbReference type="InterPro" id="IPR020904">
    <property type="entry name" value="Sc_DH/Rdtase_CS"/>
</dbReference>
<sequence length="244" mass="24985">MIVTGGGGGIGSAIARRLCAENRVVVVFEHDAETVERAREALPGVEVTQVDVADPAAIAGAVSEVAAAHGPPEILVNCAAVTGLPAKASLLETGDDLLRRILAVNTLGPFVCAREVARHMVAEKSGTIVTIGSIAAHRGQIDASAYTVSKSALVGLTRALALELGPYGIRVVQVDPGDISTPGSDRLVEMVDAEQVRSGVSGLPPLGRRGRPEEIADVVYFLCSPGASFISGTQIVVDGGYLGG</sequence>
<organism evidence="3 4">
    <name type="scientific">Actinoallomurus iriomotensis</name>
    <dbReference type="NCBI Taxonomy" id="478107"/>
    <lineage>
        <taxon>Bacteria</taxon>
        <taxon>Bacillati</taxon>
        <taxon>Actinomycetota</taxon>
        <taxon>Actinomycetes</taxon>
        <taxon>Streptosporangiales</taxon>
        <taxon>Thermomonosporaceae</taxon>
        <taxon>Actinoallomurus</taxon>
    </lineage>
</organism>
<dbReference type="PANTHER" id="PTHR42760">
    <property type="entry name" value="SHORT-CHAIN DEHYDROGENASES/REDUCTASES FAMILY MEMBER"/>
    <property type="match status" value="1"/>
</dbReference>
<evidence type="ECO:0000313" key="4">
    <source>
        <dbReference type="Proteomes" id="UP001165135"/>
    </source>
</evidence>
<dbReference type="PRINTS" id="PR00080">
    <property type="entry name" value="SDRFAMILY"/>
</dbReference>
<dbReference type="PANTHER" id="PTHR42760:SF123">
    <property type="entry name" value="OXIDOREDUCTASE"/>
    <property type="match status" value="1"/>
</dbReference>